<gene>
    <name evidence="8" type="ORF">GNZ18_18185</name>
</gene>
<dbReference type="AlphaFoldDB" id="A0A7K1L2J7"/>
<feature type="domain" description="O-methyltransferase dimerisation" evidence="7">
    <location>
        <begin position="45"/>
        <end position="110"/>
    </location>
</feature>
<dbReference type="PANTHER" id="PTHR43712">
    <property type="entry name" value="PUTATIVE (AFU_ORTHOLOGUE AFUA_4G14580)-RELATED"/>
    <property type="match status" value="1"/>
</dbReference>
<dbReference type="InterPro" id="IPR016461">
    <property type="entry name" value="COMT-like"/>
</dbReference>
<dbReference type="InterPro" id="IPR029063">
    <property type="entry name" value="SAM-dependent_MTases_sf"/>
</dbReference>
<keyword evidence="2 8" id="KW-0808">Transferase</keyword>
<comment type="caution">
    <text evidence="8">The sequence shown here is derived from an EMBL/GenBank/DDBJ whole genome shotgun (WGS) entry which is preliminary data.</text>
</comment>
<dbReference type="PROSITE" id="PS51683">
    <property type="entry name" value="SAM_OMT_II"/>
    <property type="match status" value="1"/>
</dbReference>
<feature type="region of interest" description="Disordered" evidence="5">
    <location>
        <begin position="1"/>
        <end position="20"/>
    </location>
</feature>
<name>A0A7K1L2J7_9ACTN</name>
<evidence type="ECO:0000256" key="4">
    <source>
        <dbReference type="PIRSR" id="PIRSR005739-1"/>
    </source>
</evidence>
<dbReference type="Gene3D" id="3.40.50.150">
    <property type="entry name" value="Vaccinia Virus protein VP39"/>
    <property type="match status" value="1"/>
</dbReference>
<dbReference type="RefSeq" id="WP_156217707.1">
    <property type="nucleotide sequence ID" value="NZ_WOFH01000006.1"/>
</dbReference>
<evidence type="ECO:0000313" key="8">
    <source>
        <dbReference type="EMBL" id="MUN38523.1"/>
    </source>
</evidence>
<dbReference type="Pfam" id="PF00891">
    <property type="entry name" value="Methyltransf_2"/>
    <property type="match status" value="1"/>
</dbReference>
<evidence type="ECO:0000259" key="6">
    <source>
        <dbReference type="Pfam" id="PF00891"/>
    </source>
</evidence>
<dbReference type="InterPro" id="IPR012967">
    <property type="entry name" value="COMT_dimerisation"/>
</dbReference>
<keyword evidence="1 8" id="KW-0489">Methyltransferase</keyword>
<dbReference type="EMBL" id="WOFH01000006">
    <property type="protein sequence ID" value="MUN38523.1"/>
    <property type="molecule type" value="Genomic_DNA"/>
</dbReference>
<feature type="active site" description="Proton acceptor" evidence="4">
    <location>
        <position position="270"/>
    </location>
</feature>
<keyword evidence="9" id="KW-1185">Reference proteome</keyword>
<dbReference type="PIRSF" id="PIRSF005739">
    <property type="entry name" value="O-mtase"/>
    <property type="match status" value="1"/>
</dbReference>
<evidence type="ECO:0000256" key="2">
    <source>
        <dbReference type="ARBA" id="ARBA00022679"/>
    </source>
</evidence>
<feature type="domain" description="O-methyltransferase C-terminal" evidence="6">
    <location>
        <begin position="139"/>
        <end position="340"/>
    </location>
</feature>
<protein>
    <submittedName>
        <fullName evidence="8">Methyltransferase</fullName>
    </submittedName>
</protein>
<dbReference type="GO" id="GO:0046983">
    <property type="term" value="F:protein dimerization activity"/>
    <property type="evidence" value="ECO:0007669"/>
    <property type="project" value="InterPro"/>
</dbReference>
<dbReference type="Proteomes" id="UP000432015">
    <property type="component" value="Unassembled WGS sequence"/>
</dbReference>
<evidence type="ECO:0000313" key="9">
    <source>
        <dbReference type="Proteomes" id="UP000432015"/>
    </source>
</evidence>
<dbReference type="Gene3D" id="1.10.287.1350">
    <property type="match status" value="1"/>
</dbReference>
<keyword evidence="3" id="KW-0949">S-adenosyl-L-methionine</keyword>
<dbReference type="SUPFAM" id="SSF46785">
    <property type="entry name" value="Winged helix' DNA-binding domain"/>
    <property type="match status" value="1"/>
</dbReference>
<dbReference type="InterPro" id="IPR001077">
    <property type="entry name" value="COMT_C"/>
</dbReference>
<dbReference type="SUPFAM" id="SSF53335">
    <property type="entry name" value="S-adenosyl-L-methionine-dependent methyltransferases"/>
    <property type="match status" value="1"/>
</dbReference>
<dbReference type="Gene3D" id="1.10.10.10">
    <property type="entry name" value="Winged helix-like DNA-binding domain superfamily/Winged helix DNA-binding domain"/>
    <property type="match status" value="1"/>
</dbReference>
<dbReference type="InterPro" id="IPR036388">
    <property type="entry name" value="WH-like_DNA-bd_sf"/>
</dbReference>
<evidence type="ECO:0000259" key="7">
    <source>
        <dbReference type="Pfam" id="PF08100"/>
    </source>
</evidence>
<dbReference type="InterPro" id="IPR036390">
    <property type="entry name" value="WH_DNA-bd_sf"/>
</dbReference>
<proteinExistence type="predicted"/>
<sequence>MTEQATRAAANGAGTAPATSNAAELHSDSLFSEMIWLLSGMPLACMLQAIAELGIADELVDGPLSVEELARRTESDADALYRILRGVSTRGVFTEVAHRVFGLTQLGQILRSDQPNSLRDAFRMHAQQEMRDTFTSVRHTLRTGQPAFDHVNGAPMFQYFARNAEKKPLFDSFTGAAARRIQNAALETYDLTGVRTIVDIGEMNGSLLAGVLKRYPELHGVYVDLPFMAPVAEKILGGAGVADRAEIIGANYLESVPPEADAYLLPQVLHRISDAEGLALLKNIRQAMSPTSKVVVIDPVLPEGDVPHLAKVLDATMLLMGPIKDRTEAEFAELFEKAGLRLDVISGRALPSSVIIALPA</sequence>
<accession>A0A7K1L2J7</accession>
<dbReference type="GO" id="GO:0032259">
    <property type="term" value="P:methylation"/>
    <property type="evidence" value="ECO:0007669"/>
    <property type="project" value="UniProtKB-KW"/>
</dbReference>
<evidence type="ECO:0000256" key="3">
    <source>
        <dbReference type="ARBA" id="ARBA00022691"/>
    </source>
</evidence>
<organism evidence="8 9">
    <name type="scientific">Actinomadura litoris</name>
    <dbReference type="NCBI Taxonomy" id="2678616"/>
    <lineage>
        <taxon>Bacteria</taxon>
        <taxon>Bacillati</taxon>
        <taxon>Actinomycetota</taxon>
        <taxon>Actinomycetes</taxon>
        <taxon>Streptosporangiales</taxon>
        <taxon>Thermomonosporaceae</taxon>
        <taxon>Actinomadura</taxon>
    </lineage>
</organism>
<dbReference type="PANTHER" id="PTHR43712:SF2">
    <property type="entry name" value="O-METHYLTRANSFERASE CICE"/>
    <property type="match status" value="1"/>
</dbReference>
<reference evidence="8 9" key="1">
    <citation type="submission" date="2019-11" db="EMBL/GenBank/DDBJ databases">
        <authorList>
            <person name="Cao P."/>
        </authorList>
    </citation>
    <scope>NUCLEOTIDE SEQUENCE [LARGE SCALE GENOMIC DNA]</scope>
    <source>
        <strain evidence="8 9">NEAU-AAG5</strain>
    </source>
</reference>
<evidence type="ECO:0000256" key="5">
    <source>
        <dbReference type="SAM" id="MobiDB-lite"/>
    </source>
</evidence>
<dbReference type="Pfam" id="PF08100">
    <property type="entry name" value="Dimerisation"/>
    <property type="match status" value="1"/>
</dbReference>
<evidence type="ECO:0000256" key="1">
    <source>
        <dbReference type="ARBA" id="ARBA00022603"/>
    </source>
</evidence>
<dbReference type="GO" id="GO:0008171">
    <property type="term" value="F:O-methyltransferase activity"/>
    <property type="evidence" value="ECO:0007669"/>
    <property type="project" value="InterPro"/>
</dbReference>